<evidence type="ECO:0000313" key="2">
    <source>
        <dbReference type="Proteomes" id="UP000663193"/>
    </source>
</evidence>
<evidence type="ECO:0000313" key="1">
    <source>
        <dbReference type="EMBL" id="QRC98517.1"/>
    </source>
</evidence>
<sequence>MFRPPVHAQTPPTHVVSTARQVPKIRRLQRLALIDHIRPRKDLQRQSPDSSLLLGAVVIEELVDRFRGTEGEDIVRVDDEVGFGVDLAARAQQSQEIVGVGTKVQLSGSFVQGVMVAAQGVLVD</sequence>
<keyword evidence="2" id="KW-1185">Reference proteome</keyword>
<name>A0A7U2I3Z2_PHANO</name>
<organism evidence="1 2">
    <name type="scientific">Phaeosphaeria nodorum (strain SN15 / ATCC MYA-4574 / FGSC 10173)</name>
    <name type="common">Glume blotch fungus</name>
    <name type="synonym">Parastagonospora nodorum</name>
    <dbReference type="NCBI Taxonomy" id="321614"/>
    <lineage>
        <taxon>Eukaryota</taxon>
        <taxon>Fungi</taxon>
        <taxon>Dikarya</taxon>
        <taxon>Ascomycota</taxon>
        <taxon>Pezizomycotina</taxon>
        <taxon>Dothideomycetes</taxon>
        <taxon>Pleosporomycetidae</taxon>
        <taxon>Pleosporales</taxon>
        <taxon>Pleosporineae</taxon>
        <taxon>Phaeosphaeriaceae</taxon>
        <taxon>Parastagonospora</taxon>
    </lineage>
</organism>
<gene>
    <name evidence="1" type="ORF">JI435_303270</name>
</gene>
<dbReference type="AlphaFoldDB" id="A0A7U2I3Z2"/>
<protein>
    <submittedName>
        <fullName evidence="1">Uncharacterized protein</fullName>
    </submittedName>
</protein>
<accession>A0A7U2I3Z2</accession>
<proteinExistence type="predicted"/>
<dbReference type="EMBL" id="CP069030">
    <property type="protein sequence ID" value="QRC98517.1"/>
    <property type="molecule type" value="Genomic_DNA"/>
</dbReference>
<dbReference type="Proteomes" id="UP000663193">
    <property type="component" value="Chromosome 8"/>
</dbReference>
<reference evidence="2" key="1">
    <citation type="journal article" date="2021" name="BMC Genomics">
        <title>Chromosome-level genome assembly and manually-curated proteome of model necrotroph Parastagonospora nodorum Sn15 reveals a genome-wide trove of candidate effector homologs, and redundancy of virulence-related functions within an accessory chromosome.</title>
        <authorList>
            <person name="Bertazzoni S."/>
            <person name="Jones D.A.B."/>
            <person name="Phan H.T."/>
            <person name="Tan K.-C."/>
            <person name="Hane J.K."/>
        </authorList>
    </citation>
    <scope>NUCLEOTIDE SEQUENCE [LARGE SCALE GENOMIC DNA]</scope>
    <source>
        <strain evidence="2">SN15 / ATCC MYA-4574 / FGSC 10173)</strain>
    </source>
</reference>
<dbReference type="VEuPathDB" id="FungiDB:JI435_303270"/>